<evidence type="ECO:0000313" key="6">
    <source>
        <dbReference type="Proteomes" id="UP001164705"/>
    </source>
</evidence>
<dbReference type="GO" id="GO:0016705">
    <property type="term" value="F:oxidoreductase activity, acting on paired donors, with incorporation or reduction of molecular oxygen"/>
    <property type="evidence" value="ECO:0007669"/>
    <property type="project" value="InterPro"/>
</dbReference>
<reference evidence="5" key="1">
    <citation type="submission" date="2022-11" db="EMBL/GenBank/DDBJ databases">
        <title>Lacinutrix neustonica HL-RS19T sp. nov., isolated from the surface microlayer sample of brackish Lake Shihwa.</title>
        <authorList>
            <person name="Choi J.Y."/>
            <person name="Hwang C.Y."/>
        </authorList>
    </citation>
    <scope>NUCLEOTIDE SEQUENCE</scope>
    <source>
        <strain evidence="5">HL-RS19</strain>
    </source>
</reference>
<feature type="binding site" description="axial binding residue" evidence="3">
    <location>
        <position position="131"/>
    </location>
    <ligand>
        <name>heme</name>
        <dbReference type="ChEBI" id="CHEBI:30413"/>
    </ligand>
    <ligandPart>
        <name>Fe</name>
        <dbReference type="ChEBI" id="CHEBI:18248"/>
    </ligandPart>
</feature>
<dbReference type="InterPro" id="IPR036396">
    <property type="entry name" value="Cyt_P450_sf"/>
</dbReference>
<dbReference type="Pfam" id="PF00067">
    <property type="entry name" value="p450"/>
    <property type="match status" value="1"/>
</dbReference>
<dbReference type="InterPro" id="IPR001128">
    <property type="entry name" value="Cyt_P450"/>
</dbReference>
<evidence type="ECO:0000313" key="5">
    <source>
        <dbReference type="EMBL" id="WAC01827.1"/>
    </source>
</evidence>
<dbReference type="PRINTS" id="PR00463">
    <property type="entry name" value="EP450I"/>
</dbReference>
<evidence type="ECO:0000256" key="3">
    <source>
        <dbReference type="PIRSR" id="PIRSR602401-1"/>
    </source>
</evidence>
<evidence type="ECO:0000256" key="2">
    <source>
        <dbReference type="ARBA" id="ARBA00010617"/>
    </source>
</evidence>
<keyword evidence="4" id="KW-0560">Oxidoreductase</keyword>
<evidence type="ECO:0000256" key="1">
    <source>
        <dbReference type="ARBA" id="ARBA00001971"/>
    </source>
</evidence>
<dbReference type="PANTHER" id="PTHR24305:SF166">
    <property type="entry name" value="CYTOCHROME P450 12A4, MITOCHONDRIAL-RELATED"/>
    <property type="match status" value="1"/>
</dbReference>
<dbReference type="InterPro" id="IPR050121">
    <property type="entry name" value="Cytochrome_P450_monoxygenase"/>
</dbReference>
<proteinExistence type="inferred from homology"/>
<keyword evidence="4" id="KW-0503">Monooxygenase</keyword>
<dbReference type="Gene3D" id="1.10.630.10">
    <property type="entry name" value="Cytochrome P450"/>
    <property type="match status" value="1"/>
</dbReference>
<dbReference type="GO" id="GO:0020037">
    <property type="term" value="F:heme binding"/>
    <property type="evidence" value="ECO:0007669"/>
    <property type="project" value="InterPro"/>
</dbReference>
<dbReference type="Proteomes" id="UP001164705">
    <property type="component" value="Chromosome"/>
</dbReference>
<keyword evidence="3 4" id="KW-0349">Heme</keyword>
<dbReference type="KEGG" id="lnu:N7U66_18420"/>
<dbReference type="PANTHER" id="PTHR24305">
    <property type="entry name" value="CYTOCHROME P450"/>
    <property type="match status" value="1"/>
</dbReference>
<dbReference type="PRINTS" id="PR00385">
    <property type="entry name" value="P450"/>
</dbReference>
<dbReference type="GO" id="GO:0004497">
    <property type="term" value="F:monooxygenase activity"/>
    <property type="evidence" value="ECO:0007669"/>
    <property type="project" value="UniProtKB-KW"/>
</dbReference>
<dbReference type="AlphaFoldDB" id="A0A9E8MWD7"/>
<organism evidence="5 6">
    <name type="scientific">Lacinutrix neustonica</name>
    <dbReference type="NCBI Taxonomy" id="2980107"/>
    <lineage>
        <taxon>Bacteria</taxon>
        <taxon>Pseudomonadati</taxon>
        <taxon>Bacteroidota</taxon>
        <taxon>Flavobacteriia</taxon>
        <taxon>Flavobacteriales</taxon>
        <taxon>Flavobacteriaceae</taxon>
        <taxon>Lacinutrix</taxon>
    </lineage>
</organism>
<keyword evidence="6" id="KW-1185">Reference proteome</keyword>
<dbReference type="PROSITE" id="PS00086">
    <property type="entry name" value="CYTOCHROME_P450"/>
    <property type="match status" value="1"/>
</dbReference>
<sequence>MGGILFGTTPEVVKKVRTEAYNVYPQEEVPLHYEQLEFLKYADAVAQEAMRLKPTTPQMYMESKTDVVINNLSLPKGTNIILQNKVPQTQEHYFSNANTFSPERWLVNACPMHENHSPNVMRVFGGGPRFCPGMFLAKSEMVVLISVLCKHFDFSLQSDVTDIKERFDFTMYPRKFESNF</sequence>
<dbReference type="GO" id="GO:0005506">
    <property type="term" value="F:iron ion binding"/>
    <property type="evidence" value="ECO:0007669"/>
    <property type="project" value="InterPro"/>
</dbReference>
<dbReference type="InterPro" id="IPR017972">
    <property type="entry name" value="Cyt_P450_CS"/>
</dbReference>
<dbReference type="InterPro" id="IPR002401">
    <property type="entry name" value="Cyt_P450_E_grp-I"/>
</dbReference>
<keyword evidence="3 4" id="KW-0408">Iron</keyword>
<dbReference type="SUPFAM" id="SSF48264">
    <property type="entry name" value="Cytochrome P450"/>
    <property type="match status" value="1"/>
</dbReference>
<evidence type="ECO:0000256" key="4">
    <source>
        <dbReference type="RuleBase" id="RU000461"/>
    </source>
</evidence>
<protein>
    <submittedName>
        <fullName evidence="5">Cytochrome P450</fullName>
    </submittedName>
</protein>
<dbReference type="EMBL" id="CP113088">
    <property type="protein sequence ID" value="WAC01827.1"/>
    <property type="molecule type" value="Genomic_DNA"/>
</dbReference>
<accession>A0A9E8MWD7</accession>
<comment type="cofactor">
    <cofactor evidence="1 3">
        <name>heme</name>
        <dbReference type="ChEBI" id="CHEBI:30413"/>
    </cofactor>
</comment>
<comment type="similarity">
    <text evidence="2 4">Belongs to the cytochrome P450 family.</text>
</comment>
<name>A0A9E8MWD7_9FLAO</name>
<keyword evidence="3 4" id="KW-0479">Metal-binding</keyword>
<gene>
    <name evidence="5" type="ORF">N7U66_18420</name>
</gene>